<comment type="caution">
    <text evidence="1">The sequence shown here is derived from an EMBL/GenBank/DDBJ whole genome shotgun (WGS) entry which is preliminary data.</text>
</comment>
<reference evidence="1" key="1">
    <citation type="journal article" date="2014" name="Front. Microbiol.">
        <title>High frequency of phylogenetically diverse reductive dehalogenase-homologous genes in deep subseafloor sedimentary metagenomes.</title>
        <authorList>
            <person name="Kawai M."/>
            <person name="Futagami T."/>
            <person name="Toyoda A."/>
            <person name="Takaki Y."/>
            <person name="Nishi S."/>
            <person name="Hori S."/>
            <person name="Arai W."/>
            <person name="Tsubouchi T."/>
            <person name="Morono Y."/>
            <person name="Uchiyama I."/>
            <person name="Ito T."/>
            <person name="Fujiyama A."/>
            <person name="Inagaki F."/>
            <person name="Takami H."/>
        </authorList>
    </citation>
    <scope>NUCLEOTIDE SEQUENCE</scope>
    <source>
        <strain evidence="1">Expedition CK06-06</strain>
    </source>
</reference>
<sequence>ANICIKLPYGFGGQAPHGSYEYISFFVNWTPDVPPTEPDYQDWFEYIGTESLMLYDNPNRNDLFHSCFHVIHKVYPPVFCMTRLDPVTGSFVPKPPRIVWIRGLLSWAVPVIDPWKVPTWGNWFDAKIELVPIF</sequence>
<protein>
    <submittedName>
        <fullName evidence="1">Uncharacterized protein</fullName>
    </submittedName>
</protein>
<dbReference type="EMBL" id="BARS01016670">
    <property type="protein sequence ID" value="GAF89476.1"/>
    <property type="molecule type" value="Genomic_DNA"/>
</dbReference>
<organism evidence="1">
    <name type="scientific">marine sediment metagenome</name>
    <dbReference type="NCBI Taxonomy" id="412755"/>
    <lineage>
        <taxon>unclassified sequences</taxon>
        <taxon>metagenomes</taxon>
        <taxon>ecological metagenomes</taxon>
    </lineage>
</organism>
<evidence type="ECO:0000313" key="1">
    <source>
        <dbReference type="EMBL" id="GAF89476.1"/>
    </source>
</evidence>
<name>X0TQK1_9ZZZZ</name>
<accession>X0TQK1</accession>
<proteinExistence type="predicted"/>
<gene>
    <name evidence="1" type="ORF">S01H1_27391</name>
</gene>
<dbReference type="AlphaFoldDB" id="X0TQK1"/>
<feature type="non-terminal residue" evidence="1">
    <location>
        <position position="1"/>
    </location>
</feature>